<accession>A0ABW4JF46</accession>
<feature type="signal peptide" evidence="1">
    <location>
        <begin position="1"/>
        <end position="30"/>
    </location>
</feature>
<evidence type="ECO:0000313" key="3">
    <source>
        <dbReference type="Proteomes" id="UP001597079"/>
    </source>
</evidence>
<reference evidence="3" key="1">
    <citation type="journal article" date="2019" name="Int. J. Syst. Evol. Microbiol.">
        <title>The Global Catalogue of Microorganisms (GCM) 10K type strain sequencing project: providing services to taxonomists for standard genome sequencing and annotation.</title>
        <authorList>
            <consortium name="The Broad Institute Genomics Platform"/>
            <consortium name="The Broad Institute Genome Sequencing Center for Infectious Disease"/>
            <person name="Wu L."/>
            <person name="Ma J."/>
        </authorList>
    </citation>
    <scope>NUCLEOTIDE SEQUENCE [LARGE SCALE GENOMIC DNA]</scope>
    <source>
        <strain evidence="3">CGMCC 1.12286</strain>
    </source>
</reference>
<keyword evidence="1" id="KW-0732">Signal</keyword>
<organism evidence="2 3">
    <name type="scientific">Alicyclobacillus fodiniaquatilis</name>
    <dbReference type="NCBI Taxonomy" id="1661150"/>
    <lineage>
        <taxon>Bacteria</taxon>
        <taxon>Bacillati</taxon>
        <taxon>Bacillota</taxon>
        <taxon>Bacilli</taxon>
        <taxon>Bacillales</taxon>
        <taxon>Alicyclobacillaceae</taxon>
        <taxon>Alicyclobacillus</taxon>
    </lineage>
</organism>
<dbReference type="Proteomes" id="UP001597079">
    <property type="component" value="Unassembled WGS sequence"/>
</dbReference>
<gene>
    <name evidence="2" type="ORF">ACFSB2_06220</name>
</gene>
<protein>
    <submittedName>
        <fullName evidence="2">Uncharacterized protein</fullName>
    </submittedName>
</protein>
<evidence type="ECO:0000256" key="1">
    <source>
        <dbReference type="SAM" id="SignalP"/>
    </source>
</evidence>
<proteinExistence type="predicted"/>
<feature type="chain" id="PRO_5045968897" evidence="1">
    <location>
        <begin position="31"/>
        <end position="256"/>
    </location>
</feature>
<comment type="caution">
    <text evidence="2">The sequence shown here is derived from an EMBL/GenBank/DDBJ whole genome shotgun (WGS) entry which is preliminary data.</text>
</comment>
<keyword evidence="3" id="KW-1185">Reference proteome</keyword>
<sequence length="256" mass="27826">MKRFRSSIPFFVSAAAFASLTFVATTPAQAATIKHTFTVPNPTKFPQTVISAIKTNTKVPVILPQAIRLDKQLPKGTSLAADVDVSSNQYGMDIFERPTGSSTSQYANSTLIGYIGTTTLSAENGYYGHDKSIFKHKSAIKIQGSISAVEYTTGGNTAGGRLITWHENGWTYTSSGYPPSDGYNTTLGMANQIASYVRKRGVVVPHARRGYVDALSLGNRPDYHVTWTYNGRVWYMVDLVTLSETLNTAHSVAVVL</sequence>
<dbReference type="RefSeq" id="WP_377942165.1">
    <property type="nucleotide sequence ID" value="NZ_JBHUCX010000018.1"/>
</dbReference>
<dbReference type="EMBL" id="JBHUCX010000018">
    <property type="protein sequence ID" value="MFD1674301.1"/>
    <property type="molecule type" value="Genomic_DNA"/>
</dbReference>
<evidence type="ECO:0000313" key="2">
    <source>
        <dbReference type="EMBL" id="MFD1674301.1"/>
    </source>
</evidence>
<name>A0ABW4JF46_9BACL</name>